<dbReference type="PaxDb" id="39947-A0A0N7KFT5"/>
<dbReference type="Gramene" id="Os02t0657850-00">
    <property type="protein sequence ID" value="Os02t0657850-00"/>
    <property type="gene ID" value="Os02g0657850"/>
</dbReference>
<reference evidence="2" key="1">
    <citation type="journal article" date="2005" name="Nature">
        <title>The map-based sequence of the rice genome.</title>
        <authorList>
            <consortium name="International rice genome sequencing project (IRGSP)"/>
            <person name="Matsumoto T."/>
            <person name="Wu J."/>
            <person name="Kanamori H."/>
            <person name="Katayose Y."/>
            <person name="Fujisawa M."/>
            <person name="Namiki N."/>
            <person name="Mizuno H."/>
            <person name="Yamamoto K."/>
            <person name="Antonio B.A."/>
            <person name="Baba T."/>
            <person name="Sakata K."/>
            <person name="Nagamura Y."/>
            <person name="Aoki H."/>
            <person name="Arikawa K."/>
            <person name="Arita K."/>
            <person name="Bito T."/>
            <person name="Chiden Y."/>
            <person name="Fujitsuka N."/>
            <person name="Fukunaka R."/>
            <person name="Hamada M."/>
            <person name="Harada C."/>
            <person name="Hayashi A."/>
            <person name="Hijishita S."/>
            <person name="Honda M."/>
            <person name="Hosokawa S."/>
            <person name="Ichikawa Y."/>
            <person name="Idonuma A."/>
            <person name="Iijima M."/>
            <person name="Ikeda M."/>
            <person name="Ikeno M."/>
            <person name="Ito K."/>
            <person name="Ito S."/>
            <person name="Ito T."/>
            <person name="Ito Y."/>
            <person name="Ito Y."/>
            <person name="Iwabuchi A."/>
            <person name="Kamiya K."/>
            <person name="Karasawa W."/>
            <person name="Kurita K."/>
            <person name="Katagiri S."/>
            <person name="Kikuta A."/>
            <person name="Kobayashi H."/>
            <person name="Kobayashi N."/>
            <person name="Machita K."/>
            <person name="Maehara T."/>
            <person name="Masukawa M."/>
            <person name="Mizubayashi T."/>
            <person name="Mukai Y."/>
            <person name="Nagasaki H."/>
            <person name="Nagata Y."/>
            <person name="Naito S."/>
            <person name="Nakashima M."/>
            <person name="Nakama Y."/>
            <person name="Nakamichi Y."/>
            <person name="Nakamura M."/>
            <person name="Meguro A."/>
            <person name="Negishi M."/>
            <person name="Ohta I."/>
            <person name="Ohta T."/>
            <person name="Okamoto M."/>
            <person name="Ono N."/>
            <person name="Saji S."/>
            <person name="Sakaguchi M."/>
            <person name="Sakai K."/>
            <person name="Shibata M."/>
            <person name="Shimokawa T."/>
            <person name="Song J."/>
            <person name="Takazaki Y."/>
            <person name="Terasawa K."/>
            <person name="Tsugane M."/>
            <person name="Tsuji K."/>
            <person name="Ueda S."/>
            <person name="Waki K."/>
            <person name="Yamagata H."/>
            <person name="Yamamoto M."/>
            <person name="Yamamoto S."/>
            <person name="Yamane H."/>
            <person name="Yoshiki S."/>
            <person name="Yoshihara R."/>
            <person name="Yukawa K."/>
            <person name="Zhong H."/>
            <person name="Yano M."/>
            <person name="Yuan Q."/>
            <person name="Ouyang S."/>
            <person name="Liu J."/>
            <person name="Jones K.M."/>
            <person name="Gansberger K."/>
            <person name="Moffat K."/>
            <person name="Hill J."/>
            <person name="Bera J."/>
            <person name="Fadrosh D."/>
            <person name="Jin S."/>
            <person name="Johri S."/>
            <person name="Kim M."/>
            <person name="Overton L."/>
            <person name="Reardon M."/>
            <person name="Tsitrin T."/>
            <person name="Vuong H."/>
            <person name="Weaver B."/>
            <person name="Ciecko A."/>
            <person name="Tallon L."/>
            <person name="Jackson J."/>
            <person name="Pai G."/>
            <person name="Aken S.V."/>
            <person name="Utterback T."/>
            <person name="Reidmuller S."/>
            <person name="Feldblyum T."/>
            <person name="Hsiao J."/>
            <person name="Zismann V."/>
            <person name="Iobst S."/>
            <person name="de Vazeille A.R."/>
            <person name="Buell C.R."/>
            <person name="Ying K."/>
            <person name="Li Y."/>
            <person name="Lu T."/>
            <person name="Huang Y."/>
            <person name="Zhao Q."/>
            <person name="Feng Q."/>
            <person name="Zhang L."/>
            <person name="Zhu J."/>
            <person name="Weng Q."/>
            <person name="Mu J."/>
            <person name="Lu Y."/>
            <person name="Fan D."/>
            <person name="Liu Y."/>
            <person name="Guan J."/>
            <person name="Zhang Y."/>
            <person name="Yu S."/>
            <person name="Liu X."/>
            <person name="Zhang Y."/>
            <person name="Hong G."/>
            <person name="Han B."/>
            <person name="Choisne N."/>
            <person name="Demange N."/>
            <person name="Orjeda G."/>
            <person name="Samain S."/>
            <person name="Cattolico L."/>
            <person name="Pelletier E."/>
            <person name="Couloux A."/>
            <person name="Segurens B."/>
            <person name="Wincker P."/>
            <person name="D'Hont A."/>
            <person name="Scarpelli C."/>
            <person name="Weissenbach J."/>
            <person name="Salanoubat M."/>
            <person name="Quetier F."/>
            <person name="Yu Y."/>
            <person name="Kim H.R."/>
            <person name="Rambo T."/>
            <person name="Currie J."/>
            <person name="Collura K."/>
            <person name="Luo M."/>
            <person name="Yang T."/>
            <person name="Ammiraju J.S.S."/>
            <person name="Engler F."/>
            <person name="Soderlund C."/>
            <person name="Wing R.A."/>
            <person name="Palmer L.E."/>
            <person name="de la Bastide M."/>
            <person name="Spiegel L."/>
            <person name="Nascimento L."/>
            <person name="Zutavern T."/>
            <person name="O'Shaughnessy A."/>
            <person name="Dike S."/>
            <person name="Dedhia N."/>
            <person name="Preston R."/>
            <person name="Balija V."/>
            <person name="McCombie W.R."/>
            <person name="Chow T."/>
            <person name="Chen H."/>
            <person name="Chung M."/>
            <person name="Chen C."/>
            <person name="Shaw J."/>
            <person name="Wu H."/>
            <person name="Hsiao K."/>
            <person name="Chao Y."/>
            <person name="Chu M."/>
            <person name="Cheng C."/>
            <person name="Hour A."/>
            <person name="Lee P."/>
            <person name="Lin S."/>
            <person name="Lin Y."/>
            <person name="Liou J."/>
            <person name="Liu S."/>
            <person name="Hsing Y."/>
            <person name="Raghuvanshi S."/>
            <person name="Mohanty A."/>
            <person name="Bharti A.K."/>
            <person name="Gaur A."/>
            <person name="Gupta V."/>
            <person name="Kumar D."/>
            <person name="Ravi V."/>
            <person name="Vij S."/>
            <person name="Kapur A."/>
            <person name="Khurana P."/>
            <person name="Khurana P."/>
            <person name="Khurana J.P."/>
            <person name="Tyagi A.K."/>
            <person name="Gaikwad K."/>
            <person name="Singh A."/>
            <person name="Dalal V."/>
            <person name="Srivastava S."/>
            <person name="Dixit A."/>
            <person name="Pal A.K."/>
            <person name="Ghazi I.A."/>
            <person name="Yadav M."/>
            <person name="Pandit A."/>
            <person name="Bhargava A."/>
            <person name="Sureshbabu K."/>
            <person name="Batra K."/>
            <person name="Sharma T.R."/>
            <person name="Mohapatra T."/>
            <person name="Singh N.K."/>
            <person name="Messing J."/>
            <person name="Nelson A.B."/>
            <person name="Fuks G."/>
            <person name="Kavchok S."/>
            <person name="Keizer G."/>
            <person name="Linton E."/>
            <person name="Llaca V."/>
            <person name="Song R."/>
            <person name="Tanyolac B."/>
            <person name="Young S."/>
            <person name="Ho-Il K."/>
            <person name="Hahn J.H."/>
            <person name="Sangsakoo G."/>
            <person name="Vanavichit A."/>
            <person name="de Mattos Luiz.A.T."/>
            <person name="Zimmer P.D."/>
            <person name="Malone G."/>
            <person name="Dellagostin O."/>
            <person name="de Oliveira A.C."/>
            <person name="Bevan M."/>
            <person name="Bancroft I."/>
            <person name="Minx P."/>
            <person name="Cordum H."/>
            <person name="Wilson R."/>
            <person name="Cheng Z."/>
            <person name="Jin W."/>
            <person name="Jiang J."/>
            <person name="Leong S.A."/>
            <person name="Iwama H."/>
            <person name="Gojobori T."/>
            <person name="Itoh T."/>
            <person name="Niimura Y."/>
            <person name="Fujii Y."/>
            <person name="Habara T."/>
            <person name="Sakai H."/>
            <person name="Sato Y."/>
            <person name="Wilson G."/>
            <person name="Kumar K."/>
            <person name="McCouch S."/>
            <person name="Juretic N."/>
            <person name="Hoen D."/>
            <person name="Wright S."/>
            <person name="Bruskiewich R."/>
            <person name="Bureau T."/>
            <person name="Miyao A."/>
            <person name="Hirochika H."/>
            <person name="Nishikawa T."/>
            <person name="Kadowaki K."/>
            <person name="Sugiura M."/>
            <person name="Burr B."/>
            <person name="Sasaki T."/>
        </authorList>
    </citation>
    <scope>NUCLEOTIDE SEQUENCE [LARGE SCALE GENOMIC DNA]</scope>
    <source>
        <strain evidence="2">cv. Nipponbare</strain>
    </source>
</reference>
<reference evidence="1 2" key="2">
    <citation type="journal article" date="2013" name="Plant Cell Physiol.">
        <title>Rice Annotation Project Database (RAP-DB): an integrative and interactive database for rice genomics.</title>
        <authorList>
            <person name="Sakai H."/>
            <person name="Lee S.S."/>
            <person name="Tanaka T."/>
            <person name="Numa H."/>
            <person name="Kim J."/>
            <person name="Kawahara Y."/>
            <person name="Wakimoto H."/>
            <person name="Yang C.C."/>
            <person name="Iwamoto M."/>
            <person name="Abe T."/>
            <person name="Yamada Y."/>
            <person name="Muto A."/>
            <person name="Inokuchi H."/>
            <person name="Ikemura T."/>
            <person name="Matsumoto T."/>
            <person name="Sasaki T."/>
            <person name="Itoh T."/>
        </authorList>
    </citation>
    <scope>NUCLEOTIDE SEQUENCE [LARGE SCALE GENOMIC DNA]</scope>
    <source>
        <strain evidence="2">cv. Nipponbare</strain>
    </source>
</reference>
<organism evidence="1 2">
    <name type="scientific">Oryza sativa subsp. japonica</name>
    <name type="common">Rice</name>
    <dbReference type="NCBI Taxonomy" id="39947"/>
    <lineage>
        <taxon>Eukaryota</taxon>
        <taxon>Viridiplantae</taxon>
        <taxon>Streptophyta</taxon>
        <taxon>Embryophyta</taxon>
        <taxon>Tracheophyta</taxon>
        <taxon>Spermatophyta</taxon>
        <taxon>Magnoliopsida</taxon>
        <taxon>Liliopsida</taxon>
        <taxon>Poales</taxon>
        <taxon>Poaceae</taxon>
        <taxon>BOP clade</taxon>
        <taxon>Oryzoideae</taxon>
        <taxon>Oryzeae</taxon>
        <taxon>Oryzinae</taxon>
        <taxon>Oryza</taxon>
        <taxon>Oryza sativa</taxon>
    </lineage>
</organism>
<gene>
    <name evidence="1" type="ordered locus">Os02g0657850</name>
    <name evidence="1" type="ORF">OSNPB_020657850</name>
</gene>
<sequence>YLICGLCVHFDIKFIFCGGRPTTVACYRGSRVSP</sequence>
<evidence type="ECO:0000313" key="2">
    <source>
        <dbReference type="Proteomes" id="UP000059680"/>
    </source>
</evidence>
<proteinExistence type="predicted"/>
<dbReference type="InParanoid" id="A0A0N7KFT5"/>
<protein>
    <submittedName>
        <fullName evidence="1">Os02g0657850 protein</fullName>
    </submittedName>
</protein>
<feature type="non-terminal residue" evidence="1">
    <location>
        <position position="1"/>
    </location>
</feature>
<name>A0A0N7KFT5_ORYSJ</name>
<accession>A0A0N7KFT5</accession>
<keyword evidence="2" id="KW-1185">Reference proteome</keyword>
<dbReference type="EMBL" id="AP014958">
    <property type="protein sequence ID" value="BAS80113.1"/>
    <property type="molecule type" value="Genomic_DNA"/>
</dbReference>
<dbReference type="Proteomes" id="UP000059680">
    <property type="component" value="Chromosome 2"/>
</dbReference>
<dbReference type="AlphaFoldDB" id="A0A0N7KFT5"/>
<dbReference type="FunCoup" id="A0A0N7KFT5">
    <property type="interactions" value="18"/>
</dbReference>
<reference evidence="1 2" key="3">
    <citation type="journal article" date="2013" name="Rice">
        <title>Improvement of the Oryza sativa Nipponbare reference genome using next generation sequence and optical map data.</title>
        <authorList>
            <person name="Kawahara Y."/>
            <person name="de la Bastide M."/>
            <person name="Hamilton J.P."/>
            <person name="Kanamori H."/>
            <person name="McCombie W.R."/>
            <person name="Ouyang S."/>
            <person name="Schwartz D.C."/>
            <person name="Tanaka T."/>
            <person name="Wu J."/>
            <person name="Zhou S."/>
            <person name="Childs K.L."/>
            <person name="Davidson R.M."/>
            <person name="Lin H."/>
            <person name="Quesada-Ocampo L."/>
            <person name="Vaillancourt B."/>
            <person name="Sakai H."/>
            <person name="Lee S.S."/>
            <person name="Kim J."/>
            <person name="Numa H."/>
            <person name="Itoh T."/>
            <person name="Buell C.R."/>
            <person name="Matsumoto T."/>
        </authorList>
    </citation>
    <scope>NUCLEOTIDE SEQUENCE [LARGE SCALE GENOMIC DNA]</scope>
    <source>
        <strain evidence="2">cv. Nipponbare</strain>
    </source>
</reference>
<evidence type="ECO:0000313" key="1">
    <source>
        <dbReference type="EMBL" id="BAS80113.1"/>
    </source>
</evidence>